<evidence type="ECO:0000256" key="3">
    <source>
        <dbReference type="ARBA" id="ARBA00022741"/>
    </source>
</evidence>
<dbReference type="Pfam" id="PF00069">
    <property type="entry name" value="Pkinase"/>
    <property type="match status" value="1"/>
</dbReference>
<comment type="catalytic activity">
    <reaction evidence="7">
        <text>L-seryl-[protein] + ATP = O-phospho-L-seryl-[protein] + ADP + H(+)</text>
        <dbReference type="Rhea" id="RHEA:17989"/>
        <dbReference type="Rhea" id="RHEA-COMP:9863"/>
        <dbReference type="Rhea" id="RHEA-COMP:11604"/>
        <dbReference type="ChEBI" id="CHEBI:15378"/>
        <dbReference type="ChEBI" id="CHEBI:29999"/>
        <dbReference type="ChEBI" id="CHEBI:30616"/>
        <dbReference type="ChEBI" id="CHEBI:83421"/>
        <dbReference type="ChEBI" id="CHEBI:456216"/>
        <dbReference type="EC" id="2.7.11.1"/>
    </reaction>
</comment>
<dbReference type="EC" id="2.7.11.1" evidence="10"/>
<dbReference type="Gene3D" id="3.30.200.20">
    <property type="entry name" value="Phosphorylase Kinase, domain 1"/>
    <property type="match status" value="1"/>
</dbReference>
<reference evidence="10 11" key="1">
    <citation type="submission" date="2019-02" db="EMBL/GenBank/DDBJ databases">
        <title>Deep-cultivation of Planctomycetes and their phenomic and genomic characterization uncovers novel biology.</title>
        <authorList>
            <person name="Wiegand S."/>
            <person name="Jogler M."/>
            <person name="Boedeker C."/>
            <person name="Pinto D."/>
            <person name="Vollmers J."/>
            <person name="Rivas-Marin E."/>
            <person name="Kohn T."/>
            <person name="Peeters S.H."/>
            <person name="Heuer A."/>
            <person name="Rast P."/>
            <person name="Oberbeckmann S."/>
            <person name="Bunk B."/>
            <person name="Jeske O."/>
            <person name="Meyerdierks A."/>
            <person name="Storesund J.E."/>
            <person name="Kallscheuer N."/>
            <person name="Luecker S."/>
            <person name="Lage O.M."/>
            <person name="Pohl T."/>
            <person name="Merkel B.J."/>
            <person name="Hornburger P."/>
            <person name="Mueller R.-W."/>
            <person name="Bruemmer F."/>
            <person name="Labrenz M."/>
            <person name="Spormann A.M."/>
            <person name="Op den Camp H."/>
            <person name="Overmann J."/>
            <person name="Amann R."/>
            <person name="Jetten M.S.M."/>
            <person name="Mascher T."/>
            <person name="Medema M.H."/>
            <person name="Devos D.P."/>
            <person name="Kaster A.-K."/>
            <person name="Ovreas L."/>
            <person name="Rohde M."/>
            <person name="Galperin M.Y."/>
            <person name="Jogler C."/>
        </authorList>
    </citation>
    <scope>NUCLEOTIDE SEQUENCE [LARGE SCALE GENOMIC DNA]</scope>
    <source>
        <strain evidence="10 11">Pla85_3_4</strain>
    </source>
</reference>
<keyword evidence="2 10" id="KW-0808">Transferase</keyword>
<dbReference type="PANTHER" id="PTHR43289:SF6">
    <property type="entry name" value="SERINE_THREONINE-PROTEIN KINASE NEKL-3"/>
    <property type="match status" value="1"/>
</dbReference>
<dbReference type="GO" id="GO:0106310">
    <property type="term" value="F:protein serine kinase activity"/>
    <property type="evidence" value="ECO:0007669"/>
    <property type="project" value="RHEA"/>
</dbReference>
<evidence type="ECO:0000256" key="8">
    <source>
        <dbReference type="PROSITE-ProRule" id="PRU10141"/>
    </source>
</evidence>
<feature type="binding site" evidence="8">
    <location>
        <position position="99"/>
    </location>
    <ligand>
        <name>ATP</name>
        <dbReference type="ChEBI" id="CHEBI:30616"/>
    </ligand>
</feature>
<dbReference type="InterPro" id="IPR000719">
    <property type="entry name" value="Prot_kinase_dom"/>
</dbReference>
<evidence type="ECO:0000256" key="4">
    <source>
        <dbReference type="ARBA" id="ARBA00022777"/>
    </source>
</evidence>
<dbReference type="InterPro" id="IPR017441">
    <property type="entry name" value="Protein_kinase_ATP_BS"/>
</dbReference>
<dbReference type="KEGG" id="lcre:Pla8534_40300"/>
<evidence type="ECO:0000256" key="1">
    <source>
        <dbReference type="ARBA" id="ARBA00022527"/>
    </source>
</evidence>
<feature type="domain" description="Protein kinase" evidence="9">
    <location>
        <begin position="70"/>
        <end position="195"/>
    </location>
</feature>
<keyword evidence="11" id="KW-1185">Reference proteome</keyword>
<dbReference type="GO" id="GO:0005524">
    <property type="term" value="F:ATP binding"/>
    <property type="evidence" value="ECO:0007669"/>
    <property type="project" value="UniProtKB-UniRule"/>
</dbReference>
<dbReference type="InterPro" id="IPR011009">
    <property type="entry name" value="Kinase-like_dom_sf"/>
</dbReference>
<evidence type="ECO:0000259" key="9">
    <source>
        <dbReference type="PROSITE" id="PS50011"/>
    </source>
</evidence>
<dbReference type="AlphaFoldDB" id="A0A518DWK3"/>
<keyword evidence="5 8" id="KW-0067">ATP-binding</keyword>
<evidence type="ECO:0000256" key="2">
    <source>
        <dbReference type="ARBA" id="ARBA00022679"/>
    </source>
</evidence>
<name>A0A518DWK3_9BACT</name>
<evidence type="ECO:0000256" key="5">
    <source>
        <dbReference type="ARBA" id="ARBA00022840"/>
    </source>
</evidence>
<keyword evidence="3 8" id="KW-0547">Nucleotide-binding</keyword>
<dbReference type="SMART" id="SM00220">
    <property type="entry name" value="S_TKc"/>
    <property type="match status" value="1"/>
</dbReference>
<proteinExistence type="predicted"/>
<dbReference type="PROSITE" id="PS00107">
    <property type="entry name" value="PROTEIN_KINASE_ATP"/>
    <property type="match status" value="1"/>
</dbReference>
<dbReference type="FunFam" id="3.30.200.20:FF:000035">
    <property type="entry name" value="Serine/threonine protein kinase Stk1"/>
    <property type="match status" value="1"/>
</dbReference>
<sequence length="195" mass="21044">MVVALETVVKQLTDSGIIASTKLTHFVPPKASPKNAEALVRELCKEKLLTTFQAKQVFAGKAKALVLGNYTLLDKIGAGGMGQVFKASHRRMERVVAIKTLPASLLKDASAAARFQREVVAAAKLNHPNIVAAYDADEANGIHFLVMEYVEGSDLAVLVKKNGPLPVEKALSYPSLIAQHFDCLLCESYNLSLVL</sequence>
<evidence type="ECO:0000256" key="6">
    <source>
        <dbReference type="ARBA" id="ARBA00047899"/>
    </source>
</evidence>
<keyword evidence="1" id="KW-0723">Serine/threonine-protein kinase</keyword>
<evidence type="ECO:0000313" key="10">
    <source>
        <dbReference type="EMBL" id="QDU96211.1"/>
    </source>
</evidence>
<dbReference type="SUPFAM" id="SSF56112">
    <property type="entry name" value="Protein kinase-like (PK-like)"/>
    <property type="match status" value="1"/>
</dbReference>
<organism evidence="10 11">
    <name type="scientific">Lignipirellula cremea</name>
    <dbReference type="NCBI Taxonomy" id="2528010"/>
    <lineage>
        <taxon>Bacteria</taxon>
        <taxon>Pseudomonadati</taxon>
        <taxon>Planctomycetota</taxon>
        <taxon>Planctomycetia</taxon>
        <taxon>Pirellulales</taxon>
        <taxon>Pirellulaceae</taxon>
        <taxon>Lignipirellula</taxon>
    </lineage>
</organism>
<dbReference type="GO" id="GO:0004674">
    <property type="term" value="F:protein serine/threonine kinase activity"/>
    <property type="evidence" value="ECO:0007669"/>
    <property type="project" value="UniProtKB-KW"/>
</dbReference>
<evidence type="ECO:0000313" key="11">
    <source>
        <dbReference type="Proteomes" id="UP000317648"/>
    </source>
</evidence>
<dbReference type="Proteomes" id="UP000317648">
    <property type="component" value="Chromosome"/>
</dbReference>
<gene>
    <name evidence="10" type="primary">prkC_7</name>
    <name evidence="10" type="ORF">Pla8534_40300</name>
</gene>
<protein>
    <submittedName>
        <fullName evidence="10">Serine/threonine-protein kinase PrkC</fullName>
        <ecNumber evidence="10">2.7.11.1</ecNumber>
    </submittedName>
</protein>
<dbReference type="PROSITE" id="PS50011">
    <property type="entry name" value="PROTEIN_KINASE_DOM"/>
    <property type="match status" value="1"/>
</dbReference>
<keyword evidence="4 10" id="KW-0418">Kinase</keyword>
<evidence type="ECO:0000256" key="7">
    <source>
        <dbReference type="ARBA" id="ARBA00048679"/>
    </source>
</evidence>
<dbReference type="EMBL" id="CP036433">
    <property type="protein sequence ID" value="QDU96211.1"/>
    <property type="molecule type" value="Genomic_DNA"/>
</dbReference>
<accession>A0A518DWK3</accession>
<comment type="catalytic activity">
    <reaction evidence="6">
        <text>L-threonyl-[protein] + ATP = O-phospho-L-threonyl-[protein] + ADP + H(+)</text>
        <dbReference type="Rhea" id="RHEA:46608"/>
        <dbReference type="Rhea" id="RHEA-COMP:11060"/>
        <dbReference type="Rhea" id="RHEA-COMP:11605"/>
        <dbReference type="ChEBI" id="CHEBI:15378"/>
        <dbReference type="ChEBI" id="CHEBI:30013"/>
        <dbReference type="ChEBI" id="CHEBI:30616"/>
        <dbReference type="ChEBI" id="CHEBI:61977"/>
        <dbReference type="ChEBI" id="CHEBI:456216"/>
        <dbReference type="EC" id="2.7.11.1"/>
    </reaction>
</comment>
<dbReference type="PANTHER" id="PTHR43289">
    <property type="entry name" value="MITOGEN-ACTIVATED PROTEIN KINASE KINASE KINASE 20-RELATED"/>
    <property type="match status" value="1"/>
</dbReference>